<organism evidence="2 3">
    <name type="scientific">Immersiella caudata</name>
    <dbReference type="NCBI Taxonomy" id="314043"/>
    <lineage>
        <taxon>Eukaryota</taxon>
        <taxon>Fungi</taxon>
        <taxon>Dikarya</taxon>
        <taxon>Ascomycota</taxon>
        <taxon>Pezizomycotina</taxon>
        <taxon>Sordariomycetes</taxon>
        <taxon>Sordariomycetidae</taxon>
        <taxon>Sordariales</taxon>
        <taxon>Lasiosphaeriaceae</taxon>
        <taxon>Immersiella</taxon>
    </lineage>
</organism>
<accession>A0AA40C5M2</accession>
<evidence type="ECO:0000256" key="1">
    <source>
        <dbReference type="SAM" id="MobiDB-lite"/>
    </source>
</evidence>
<dbReference type="Proteomes" id="UP001175000">
    <property type="component" value="Unassembled WGS sequence"/>
</dbReference>
<feature type="compositionally biased region" description="Polar residues" evidence="1">
    <location>
        <begin position="1"/>
        <end position="20"/>
    </location>
</feature>
<evidence type="ECO:0000313" key="3">
    <source>
        <dbReference type="Proteomes" id="UP001175000"/>
    </source>
</evidence>
<dbReference type="EMBL" id="JAULSU010000002">
    <property type="protein sequence ID" value="KAK0626017.1"/>
    <property type="molecule type" value="Genomic_DNA"/>
</dbReference>
<sequence length="317" mass="34554">MSGNALQCAVSKQTKPSLPTTHPRPHVLAQPRPSAVSGRRGTTAGRFDRGWLRDAANPCRSRPASVWEQEASGRPPAEAGNSTDTPLFCVLSRPLTCFLCFSSPGKNNLRMRSISIASLLLRPLHPCETPRAMTEGSHPRRIFSAVLKAQTIRAESDLGGGALWGGVPSHVLGSAMQIWKHPSLTLLVVVEMESTHCTGRIRLTGLRARGRTKHILHGEMCHSLAASSVSGVSDGLCTAHPHTPSTQQARCIKSAWPPRQSQTHIHMMDHPPANLQRQRLVGNKKQVVLLPFLFVFAPIPALLPRSHSLGHPHLFRL</sequence>
<dbReference type="AlphaFoldDB" id="A0AA40C5M2"/>
<gene>
    <name evidence="2" type="ORF">B0T14DRAFT_90733</name>
</gene>
<feature type="region of interest" description="Disordered" evidence="1">
    <location>
        <begin position="1"/>
        <end position="45"/>
    </location>
</feature>
<reference evidence="2" key="1">
    <citation type="submission" date="2023-06" db="EMBL/GenBank/DDBJ databases">
        <title>Genome-scale phylogeny and comparative genomics of the fungal order Sordariales.</title>
        <authorList>
            <consortium name="Lawrence Berkeley National Laboratory"/>
            <person name="Hensen N."/>
            <person name="Bonometti L."/>
            <person name="Westerberg I."/>
            <person name="Brannstrom I.O."/>
            <person name="Guillou S."/>
            <person name="Cros-Aarteil S."/>
            <person name="Calhoun S."/>
            <person name="Haridas S."/>
            <person name="Kuo A."/>
            <person name="Mondo S."/>
            <person name="Pangilinan J."/>
            <person name="Riley R."/>
            <person name="Labutti K."/>
            <person name="Andreopoulos B."/>
            <person name="Lipzen A."/>
            <person name="Chen C."/>
            <person name="Yanf M."/>
            <person name="Daum C."/>
            <person name="Ng V."/>
            <person name="Clum A."/>
            <person name="Steindorff A."/>
            <person name="Ohm R."/>
            <person name="Martin F."/>
            <person name="Silar P."/>
            <person name="Natvig D."/>
            <person name="Lalanne C."/>
            <person name="Gautier V."/>
            <person name="Ament-Velasquez S.L."/>
            <person name="Kruys A."/>
            <person name="Hutchinson M.I."/>
            <person name="Powell A.J."/>
            <person name="Barry K."/>
            <person name="Miller A.N."/>
            <person name="Grigoriev I.V."/>
            <person name="Debuchy R."/>
            <person name="Gladieux P."/>
            <person name="Thoren M.H."/>
            <person name="Johannesson H."/>
        </authorList>
    </citation>
    <scope>NUCLEOTIDE SEQUENCE</scope>
    <source>
        <strain evidence="2">CBS 606.72</strain>
    </source>
</reference>
<evidence type="ECO:0000313" key="2">
    <source>
        <dbReference type="EMBL" id="KAK0626017.1"/>
    </source>
</evidence>
<name>A0AA40C5M2_9PEZI</name>
<comment type="caution">
    <text evidence="2">The sequence shown here is derived from an EMBL/GenBank/DDBJ whole genome shotgun (WGS) entry which is preliminary data.</text>
</comment>
<protein>
    <submittedName>
        <fullName evidence="2">Uncharacterized protein</fullName>
    </submittedName>
</protein>
<proteinExistence type="predicted"/>
<feature type="region of interest" description="Disordered" evidence="1">
    <location>
        <begin position="62"/>
        <end position="83"/>
    </location>
</feature>
<keyword evidence="3" id="KW-1185">Reference proteome</keyword>